<accession>A0A1R3K3D1</accession>
<dbReference type="Proteomes" id="UP000187203">
    <property type="component" value="Unassembled WGS sequence"/>
</dbReference>
<organism evidence="1 2">
    <name type="scientific">Corchorus olitorius</name>
    <dbReference type="NCBI Taxonomy" id="93759"/>
    <lineage>
        <taxon>Eukaryota</taxon>
        <taxon>Viridiplantae</taxon>
        <taxon>Streptophyta</taxon>
        <taxon>Embryophyta</taxon>
        <taxon>Tracheophyta</taxon>
        <taxon>Spermatophyta</taxon>
        <taxon>Magnoliopsida</taxon>
        <taxon>eudicotyledons</taxon>
        <taxon>Gunneridae</taxon>
        <taxon>Pentapetalae</taxon>
        <taxon>rosids</taxon>
        <taxon>malvids</taxon>
        <taxon>Malvales</taxon>
        <taxon>Malvaceae</taxon>
        <taxon>Grewioideae</taxon>
        <taxon>Apeibeae</taxon>
        <taxon>Corchorus</taxon>
    </lineage>
</organism>
<proteinExistence type="predicted"/>
<protein>
    <submittedName>
        <fullName evidence="1">Uncharacterized protein</fullName>
    </submittedName>
</protein>
<dbReference type="EMBL" id="AWUE01014740">
    <property type="protein sequence ID" value="OMP01600.1"/>
    <property type="molecule type" value="Genomic_DNA"/>
</dbReference>
<gene>
    <name evidence="1" type="ORF">COLO4_11760</name>
</gene>
<keyword evidence="2" id="KW-1185">Reference proteome</keyword>
<evidence type="ECO:0000313" key="2">
    <source>
        <dbReference type="Proteomes" id="UP000187203"/>
    </source>
</evidence>
<reference evidence="2" key="1">
    <citation type="submission" date="2013-09" db="EMBL/GenBank/DDBJ databases">
        <title>Corchorus olitorius genome sequencing.</title>
        <authorList>
            <person name="Alam M."/>
            <person name="Haque M.S."/>
            <person name="Islam M.S."/>
            <person name="Emdad E.M."/>
            <person name="Islam M.M."/>
            <person name="Ahmed B."/>
            <person name="Halim A."/>
            <person name="Hossen Q.M.M."/>
            <person name="Hossain M.Z."/>
            <person name="Ahmed R."/>
            <person name="Khan M.M."/>
            <person name="Islam R."/>
            <person name="Rashid M.M."/>
            <person name="Khan S.A."/>
            <person name="Rahman M.S."/>
            <person name="Alam M."/>
            <person name="Yahiya A.S."/>
            <person name="Khan M.S."/>
            <person name="Azam M.S."/>
            <person name="Haque T."/>
            <person name="Lashkar M.Z.H."/>
            <person name="Akhand A.I."/>
            <person name="Morshed G."/>
            <person name="Roy S."/>
            <person name="Uddin K.S."/>
            <person name="Rabeya T."/>
            <person name="Hossain A.S."/>
            <person name="Chowdhury A."/>
            <person name="Snigdha A.R."/>
            <person name="Mortoza M.S."/>
            <person name="Matin S.A."/>
            <person name="Hoque S.M.E."/>
            <person name="Islam M.K."/>
            <person name="Roy D.K."/>
            <person name="Haider R."/>
            <person name="Moosa M.M."/>
            <person name="Elias S.M."/>
            <person name="Hasan A.M."/>
            <person name="Jahan S."/>
            <person name="Shafiuddin M."/>
            <person name="Mahmood N."/>
            <person name="Shommy N.S."/>
        </authorList>
    </citation>
    <scope>NUCLEOTIDE SEQUENCE [LARGE SCALE GENOMIC DNA]</scope>
    <source>
        <strain evidence="2">cv. O-4</strain>
    </source>
</reference>
<dbReference type="AlphaFoldDB" id="A0A1R3K3D1"/>
<sequence>MEKAIMRLVRVSKGLSLFGRNQKWVLRNSNKNHFLPYISRHIRFRFSSPSSLSNKTLKEGKCG</sequence>
<evidence type="ECO:0000313" key="1">
    <source>
        <dbReference type="EMBL" id="OMP01600.1"/>
    </source>
</evidence>
<comment type="caution">
    <text evidence="1">The sequence shown here is derived from an EMBL/GenBank/DDBJ whole genome shotgun (WGS) entry which is preliminary data.</text>
</comment>
<name>A0A1R3K3D1_9ROSI</name>